<organism evidence="7 8">
    <name type="scientific">Oceanobacillus jordanicus</name>
    <dbReference type="NCBI Taxonomy" id="2867266"/>
    <lineage>
        <taxon>Bacteria</taxon>
        <taxon>Bacillati</taxon>
        <taxon>Bacillota</taxon>
        <taxon>Bacilli</taxon>
        <taxon>Bacillales</taxon>
        <taxon>Bacillaceae</taxon>
        <taxon>Oceanobacillus</taxon>
    </lineage>
</organism>
<keyword evidence="1" id="KW-0805">Transcription regulation</keyword>
<proteinExistence type="predicted"/>
<feature type="domain" description="HTH crp-type" evidence="6">
    <location>
        <begin position="149"/>
        <end position="220"/>
    </location>
</feature>
<evidence type="ECO:0000313" key="7">
    <source>
        <dbReference type="EMBL" id="MCG3420242.1"/>
    </source>
</evidence>
<keyword evidence="4" id="KW-0804">Transcription</keyword>
<dbReference type="PANTHER" id="PTHR24567:SF26">
    <property type="entry name" value="REGULATORY PROTEIN YEIL"/>
    <property type="match status" value="1"/>
</dbReference>
<dbReference type="Gene3D" id="1.10.10.10">
    <property type="entry name" value="Winged helix-like DNA-binding domain superfamily/Winged helix DNA-binding domain"/>
    <property type="match status" value="1"/>
</dbReference>
<dbReference type="Proteomes" id="UP001199631">
    <property type="component" value="Unassembled WGS sequence"/>
</dbReference>
<dbReference type="RefSeq" id="WP_238020590.1">
    <property type="nucleotide sequence ID" value="NZ_JAIFZM010000012.1"/>
</dbReference>
<dbReference type="SUPFAM" id="SSF51206">
    <property type="entry name" value="cAMP-binding domain-like"/>
    <property type="match status" value="1"/>
</dbReference>
<evidence type="ECO:0000256" key="3">
    <source>
        <dbReference type="ARBA" id="ARBA00023159"/>
    </source>
</evidence>
<dbReference type="InterPro" id="IPR014710">
    <property type="entry name" value="RmlC-like_jellyroll"/>
</dbReference>
<dbReference type="Pfam" id="PF00027">
    <property type="entry name" value="cNMP_binding"/>
    <property type="match status" value="1"/>
</dbReference>
<gene>
    <name evidence="7" type="ORF">K3T81_13945</name>
</gene>
<dbReference type="Gene3D" id="2.60.120.10">
    <property type="entry name" value="Jelly Rolls"/>
    <property type="match status" value="1"/>
</dbReference>
<dbReference type="SMART" id="SM00100">
    <property type="entry name" value="cNMP"/>
    <property type="match status" value="1"/>
</dbReference>
<protein>
    <submittedName>
        <fullName evidence="7">Crp/Fnr family transcriptional regulator</fullName>
    </submittedName>
</protein>
<dbReference type="InterPro" id="IPR036390">
    <property type="entry name" value="WH_DNA-bd_sf"/>
</dbReference>
<evidence type="ECO:0000256" key="1">
    <source>
        <dbReference type="ARBA" id="ARBA00023015"/>
    </source>
</evidence>
<dbReference type="GO" id="GO:0005829">
    <property type="term" value="C:cytosol"/>
    <property type="evidence" value="ECO:0007669"/>
    <property type="project" value="TreeGrafter"/>
</dbReference>
<keyword evidence="8" id="KW-1185">Reference proteome</keyword>
<dbReference type="GO" id="GO:0003677">
    <property type="term" value="F:DNA binding"/>
    <property type="evidence" value="ECO:0007669"/>
    <property type="project" value="UniProtKB-KW"/>
</dbReference>
<evidence type="ECO:0000259" key="5">
    <source>
        <dbReference type="PROSITE" id="PS50042"/>
    </source>
</evidence>
<dbReference type="GO" id="GO:0003700">
    <property type="term" value="F:DNA-binding transcription factor activity"/>
    <property type="evidence" value="ECO:0007669"/>
    <property type="project" value="TreeGrafter"/>
</dbReference>
<dbReference type="PROSITE" id="PS50042">
    <property type="entry name" value="CNMP_BINDING_3"/>
    <property type="match status" value="1"/>
</dbReference>
<dbReference type="InterPro" id="IPR018490">
    <property type="entry name" value="cNMP-bd_dom_sf"/>
</dbReference>
<dbReference type="PROSITE" id="PS51063">
    <property type="entry name" value="HTH_CRP_2"/>
    <property type="match status" value="1"/>
</dbReference>
<dbReference type="AlphaFoldDB" id="A0AAW5BAQ0"/>
<dbReference type="InterPro" id="IPR012318">
    <property type="entry name" value="HTH_CRP"/>
</dbReference>
<name>A0AAW5BAQ0_9BACI</name>
<dbReference type="InterPro" id="IPR000595">
    <property type="entry name" value="cNMP-bd_dom"/>
</dbReference>
<evidence type="ECO:0000313" key="8">
    <source>
        <dbReference type="Proteomes" id="UP001199631"/>
    </source>
</evidence>
<dbReference type="SUPFAM" id="SSF46785">
    <property type="entry name" value="Winged helix' DNA-binding domain"/>
    <property type="match status" value="1"/>
</dbReference>
<dbReference type="InterPro" id="IPR036388">
    <property type="entry name" value="WH-like_DNA-bd_sf"/>
</dbReference>
<keyword evidence="3" id="KW-0010">Activator</keyword>
<evidence type="ECO:0000256" key="4">
    <source>
        <dbReference type="ARBA" id="ARBA00023163"/>
    </source>
</evidence>
<keyword evidence="2" id="KW-0238">DNA-binding</keyword>
<dbReference type="InterPro" id="IPR050397">
    <property type="entry name" value="Env_Response_Regulators"/>
</dbReference>
<evidence type="ECO:0000256" key="2">
    <source>
        <dbReference type="ARBA" id="ARBA00023125"/>
    </source>
</evidence>
<dbReference type="Pfam" id="PF13545">
    <property type="entry name" value="HTH_Crp_2"/>
    <property type="match status" value="1"/>
</dbReference>
<reference evidence="7 8" key="1">
    <citation type="journal article" date="2022" name="Evol. Bioinform. Online">
        <title>Draft Genome Sequence of Oceanobacillus jordanicus Strain GSFE11, a Halotolerant Plant Growth-Promoting Bacterial Endophyte Isolated From the Jordan Valley.</title>
        <authorList>
            <person name="Alhindi T."/>
            <person name="Albdaiwi R."/>
        </authorList>
    </citation>
    <scope>NUCLEOTIDE SEQUENCE [LARGE SCALE GENOMIC DNA]</scope>
    <source>
        <strain evidence="7 8">GSFE11</strain>
    </source>
</reference>
<feature type="domain" description="Cyclic nucleotide-binding" evidence="5">
    <location>
        <begin position="10"/>
        <end position="135"/>
    </location>
</feature>
<evidence type="ECO:0000259" key="6">
    <source>
        <dbReference type="PROSITE" id="PS51063"/>
    </source>
</evidence>
<dbReference type="CDD" id="cd00038">
    <property type="entry name" value="CAP_ED"/>
    <property type="match status" value="1"/>
</dbReference>
<comment type="caution">
    <text evidence="7">The sequence shown here is derived from an EMBL/GenBank/DDBJ whole genome shotgun (WGS) entry which is preliminary data.</text>
</comment>
<sequence>MKNIQDEKLLQTALQKYELDKIVDLEKKPPFSLQYYDANEVILHEGTELESLLFLVDGKVKVTSSVATGKSLLLRFVQPFSVIGDIELIRNVSVQSQIKAVEKSLLIGLPRDYIKKYEQDNPKLLHLLLDHVAYKLQTCTTASRVNLLASVENRFASYLLSTLAADADHPFGLELKTTNLQEIAGLLGTTYRHLNRVVHSLIEREIITKDRHFIQIQDWSLLEKLSNDIRYE</sequence>
<dbReference type="EMBL" id="JAIFZM010000012">
    <property type="protein sequence ID" value="MCG3420242.1"/>
    <property type="molecule type" value="Genomic_DNA"/>
</dbReference>
<dbReference type="PANTHER" id="PTHR24567">
    <property type="entry name" value="CRP FAMILY TRANSCRIPTIONAL REGULATORY PROTEIN"/>
    <property type="match status" value="1"/>
</dbReference>
<accession>A0AAW5BAQ0</accession>